<reference evidence="1 2" key="1">
    <citation type="journal article" date="2018" name="G3 (Bethesda)">
        <title>Phylogenetic and Phylogenomic Definition of Rhizopus Species.</title>
        <authorList>
            <person name="Gryganskyi A.P."/>
            <person name="Golan J."/>
            <person name="Dolatabadi S."/>
            <person name="Mondo S."/>
            <person name="Robb S."/>
            <person name="Idnurm A."/>
            <person name="Muszewska A."/>
            <person name="Steczkiewicz K."/>
            <person name="Masonjones S."/>
            <person name="Liao H.L."/>
            <person name="Gajdeczka M.T."/>
            <person name="Anike F."/>
            <person name="Vuek A."/>
            <person name="Anishchenko I.M."/>
            <person name="Voigt K."/>
            <person name="de Hoog G.S."/>
            <person name="Smith M.E."/>
            <person name="Heitman J."/>
            <person name="Vilgalys R."/>
            <person name="Stajich J.E."/>
        </authorList>
    </citation>
    <scope>NUCLEOTIDE SEQUENCE [LARGE SCALE GENOMIC DNA]</scope>
    <source>
        <strain evidence="1 2">CBS 357.93</strain>
    </source>
</reference>
<proteinExistence type="predicted"/>
<keyword evidence="2" id="KW-1185">Reference proteome</keyword>
<dbReference type="EMBL" id="PJQL01001462">
    <property type="protein sequence ID" value="RCH88468.1"/>
    <property type="molecule type" value="Genomic_DNA"/>
</dbReference>
<sequence>PSVLPFKVKVTELGEPSKEERPIKRCKQLGSLVISPILMTQKVLNFSKLQTPKVVLSSSLPQVYDQSFPSASASHSPQG</sequence>
<feature type="non-terminal residue" evidence="1">
    <location>
        <position position="1"/>
    </location>
</feature>
<comment type="caution">
    <text evidence="1">The sequence shown here is derived from an EMBL/GenBank/DDBJ whole genome shotgun (WGS) entry which is preliminary data.</text>
</comment>
<protein>
    <submittedName>
        <fullName evidence="1">Uncharacterized protein</fullName>
    </submittedName>
</protein>
<dbReference type="AlphaFoldDB" id="A0A367JEU7"/>
<evidence type="ECO:0000313" key="1">
    <source>
        <dbReference type="EMBL" id="RCH88468.1"/>
    </source>
</evidence>
<evidence type="ECO:0000313" key="2">
    <source>
        <dbReference type="Proteomes" id="UP000252139"/>
    </source>
</evidence>
<name>A0A367JEU7_RHIAZ</name>
<accession>A0A367JEU7</accession>
<organism evidence="1 2">
    <name type="scientific">Rhizopus azygosporus</name>
    <name type="common">Rhizopus microsporus var. azygosporus</name>
    <dbReference type="NCBI Taxonomy" id="86630"/>
    <lineage>
        <taxon>Eukaryota</taxon>
        <taxon>Fungi</taxon>
        <taxon>Fungi incertae sedis</taxon>
        <taxon>Mucoromycota</taxon>
        <taxon>Mucoromycotina</taxon>
        <taxon>Mucoromycetes</taxon>
        <taxon>Mucorales</taxon>
        <taxon>Mucorineae</taxon>
        <taxon>Rhizopodaceae</taxon>
        <taxon>Rhizopus</taxon>
    </lineage>
</organism>
<dbReference type="Proteomes" id="UP000252139">
    <property type="component" value="Unassembled WGS sequence"/>
</dbReference>
<gene>
    <name evidence="1" type="ORF">CU097_011553</name>
</gene>